<name>A9WK97_CHLAA</name>
<evidence type="ECO:0000256" key="1">
    <source>
        <dbReference type="ARBA" id="ARBA00006211"/>
    </source>
</evidence>
<evidence type="ECO:0000256" key="4">
    <source>
        <dbReference type="ARBA" id="ARBA00022741"/>
    </source>
</evidence>
<evidence type="ECO:0000256" key="6">
    <source>
        <dbReference type="ARBA" id="ARBA00022833"/>
    </source>
</evidence>
<keyword evidence="4" id="KW-0547">Nucleotide-binding</keyword>
<dbReference type="PANTHER" id="PTHR30134">
    <property type="entry name" value="HYDROGENASE PROTEIN ASSEMBLY PROTEIN, NICKEL CHAPERONE"/>
    <property type="match status" value="1"/>
</dbReference>
<dbReference type="NCBIfam" id="TIGR00073">
    <property type="entry name" value="hypB"/>
    <property type="match status" value="1"/>
</dbReference>
<keyword evidence="7" id="KW-0342">GTP-binding</keyword>
<evidence type="ECO:0000259" key="8">
    <source>
        <dbReference type="Pfam" id="PF02492"/>
    </source>
</evidence>
<dbReference type="InterPro" id="IPR004392">
    <property type="entry name" value="Hyd_mat_HypB"/>
</dbReference>
<dbReference type="eggNOG" id="COG0378">
    <property type="taxonomic scope" value="Bacteria"/>
</dbReference>
<dbReference type="KEGG" id="cau:Caur_2773"/>
<evidence type="ECO:0000256" key="3">
    <source>
        <dbReference type="ARBA" id="ARBA00022723"/>
    </source>
</evidence>
<accession>A9WK97</accession>
<dbReference type="GO" id="GO:0016151">
    <property type="term" value="F:nickel cation binding"/>
    <property type="evidence" value="ECO:0000318"/>
    <property type="project" value="GO_Central"/>
</dbReference>
<dbReference type="STRING" id="324602.Caur_2773"/>
<dbReference type="HOGENOM" id="CLU_056148_0_1_0"/>
<dbReference type="RefSeq" id="WP_012258628.1">
    <property type="nucleotide sequence ID" value="NC_010175.1"/>
</dbReference>
<dbReference type="Proteomes" id="UP000002008">
    <property type="component" value="Chromosome"/>
</dbReference>
<keyword evidence="3" id="KW-0479">Metal-binding</keyword>
<evidence type="ECO:0000313" key="10">
    <source>
        <dbReference type="Proteomes" id="UP000002008"/>
    </source>
</evidence>
<comment type="similarity">
    <text evidence="1">Belongs to the SIMIBI class G3E GTPase family. HypB/HupM subfamily.</text>
</comment>
<dbReference type="PIRSF" id="PIRSF005624">
    <property type="entry name" value="Ni-bind_GTPase"/>
    <property type="match status" value="1"/>
</dbReference>
<feature type="domain" description="CobW/HypB/UreG nucleotide-binding" evidence="8">
    <location>
        <begin position="37"/>
        <end position="198"/>
    </location>
</feature>
<protein>
    <submittedName>
        <fullName evidence="9">Hydrogenase accessory protein HypB</fullName>
    </submittedName>
</protein>
<dbReference type="PANTHER" id="PTHR30134:SF2">
    <property type="entry name" value="HYDROGENASE MATURATION FACTOR HYPB"/>
    <property type="match status" value="1"/>
</dbReference>
<dbReference type="Pfam" id="PF02492">
    <property type="entry name" value="cobW"/>
    <property type="match status" value="1"/>
</dbReference>
<dbReference type="GO" id="GO:0051604">
    <property type="term" value="P:protein maturation"/>
    <property type="evidence" value="ECO:0007669"/>
    <property type="project" value="InterPro"/>
</dbReference>
<sequence length="231" mass="25150">MTYETKRLIEIRQGVLNKNDQLAAALRHRFHAAGVTVVNLLSSPGAGKTSLLEATMRMMLAECRVAALVGDLATDNDARRLARSGGLVRQIQTGDMCHLEADIVARHLADWDLNQIDLLFIENVGNLVCPAGYDLGEAVRVVLLSTTEGEDKPLKYPATFATADAVILTKMDLAEPVGFDRVSAETNIRAVNPLAPIIATSARSEAGLQEWLNWLRDQMRTRSSNAKTPSA</sequence>
<gene>
    <name evidence="9" type="ordered locus">Caur_2773</name>
</gene>
<dbReference type="InParanoid" id="A9WK97"/>
<dbReference type="GO" id="GO:0005525">
    <property type="term" value="F:GTP binding"/>
    <property type="evidence" value="ECO:0007669"/>
    <property type="project" value="UniProtKB-KW"/>
</dbReference>
<evidence type="ECO:0000256" key="7">
    <source>
        <dbReference type="ARBA" id="ARBA00023134"/>
    </source>
</evidence>
<keyword evidence="5" id="KW-0378">Hydrolase</keyword>
<dbReference type="InterPro" id="IPR003495">
    <property type="entry name" value="CobW/HypB/UreG_nucleotide-bd"/>
</dbReference>
<evidence type="ECO:0000256" key="5">
    <source>
        <dbReference type="ARBA" id="ARBA00022801"/>
    </source>
</evidence>
<dbReference type="EMBL" id="CP000909">
    <property type="protein sequence ID" value="ABY35975.1"/>
    <property type="molecule type" value="Genomic_DNA"/>
</dbReference>
<dbReference type="SUPFAM" id="SSF52540">
    <property type="entry name" value="P-loop containing nucleoside triphosphate hydrolases"/>
    <property type="match status" value="1"/>
</dbReference>
<keyword evidence="2" id="KW-0533">Nickel</keyword>
<evidence type="ECO:0000256" key="2">
    <source>
        <dbReference type="ARBA" id="ARBA00022596"/>
    </source>
</evidence>
<keyword evidence="6" id="KW-0862">Zinc</keyword>
<evidence type="ECO:0000313" key="9">
    <source>
        <dbReference type="EMBL" id="ABY35975.1"/>
    </source>
</evidence>
<organism evidence="9 10">
    <name type="scientific">Chloroflexus aurantiacus (strain ATCC 29366 / DSM 635 / J-10-fl)</name>
    <dbReference type="NCBI Taxonomy" id="324602"/>
    <lineage>
        <taxon>Bacteria</taxon>
        <taxon>Bacillati</taxon>
        <taxon>Chloroflexota</taxon>
        <taxon>Chloroflexia</taxon>
        <taxon>Chloroflexales</taxon>
        <taxon>Chloroflexineae</taxon>
        <taxon>Chloroflexaceae</taxon>
        <taxon>Chloroflexus</taxon>
    </lineage>
</organism>
<dbReference type="GO" id="GO:0003924">
    <property type="term" value="F:GTPase activity"/>
    <property type="evidence" value="ECO:0000318"/>
    <property type="project" value="GO_Central"/>
</dbReference>
<dbReference type="EnsemblBacteria" id="ABY35975">
    <property type="protein sequence ID" value="ABY35975"/>
    <property type="gene ID" value="Caur_2773"/>
</dbReference>
<dbReference type="InterPro" id="IPR027417">
    <property type="entry name" value="P-loop_NTPase"/>
</dbReference>
<dbReference type="PATRIC" id="fig|324602.8.peg.3122"/>
<keyword evidence="10" id="KW-1185">Reference proteome</keyword>
<reference evidence="10" key="1">
    <citation type="journal article" date="2011" name="BMC Genomics">
        <title>Complete genome sequence of the filamentous anoxygenic phototrophic bacterium Chloroflexus aurantiacus.</title>
        <authorList>
            <person name="Tang K.H."/>
            <person name="Barry K."/>
            <person name="Chertkov O."/>
            <person name="Dalin E."/>
            <person name="Han C.S."/>
            <person name="Hauser L.J."/>
            <person name="Honchak B.M."/>
            <person name="Karbach L.E."/>
            <person name="Land M.L."/>
            <person name="Lapidus A."/>
            <person name="Larimer F.W."/>
            <person name="Mikhailova N."/>
            <person name="Pitluck S."/>
            <person name="Pierson B.K."/>
            <person name="Blankenship R.E."/>
        </authorList>
    </citation>
    <scope>NUCLEOTIDE SEQUENCE [LARGE SCALE GENOMIC DNA]</scope>
    <source>
        <strain evidence="10">ATCC 29366 / DSM 635 / J-10-fl</strain>
    </source>
</reference>
<proteinExistence type="inferred from homology"/>
<dbReference type="GO" id="GO:0008270">
    <property type="term" value="F:zinc ion binding"/>
    <property type="evidence" value="ECO:0000318"/>
    <property type="project" value="GO_Central"/>
</dbReference>
<dbReference type="CDD" id="cd05390">
    <property type="entry name" value="HypB"/>
    <property type="match status" value="1"/>
</dbReference>
<dbReference type="Gene3D" id="3.40.50.300">
    <property type="entry name" value="P-loop containing nucleotide triphosphate hydrolases"/>
    <property type="match status" value="1"/>
</dbReference>
<dbReference type="AlphaFoldDB" id="A9WK97"/>